<evidence type="ECO:0000256" key="5">
    <source>
        <dbReference type="ARBA" id="ARBA00022898"/>
    </source>
</evidence>
<keyword evidence="4 6" id="KW-0067">ATP-binding</keyword>
<dbReference type="EMBL" id="KF264539">
    <property type="protein sequence ID" value="AGS49340.1"/>
    <property type="molecule type" value="Genomic_DNA"/>
</dbReference>
<dbReference type="CDD" id="cd01561">
    <property type="entry name" value="CBS_like"/>
    <property type="match status" value="1"/>
</dbReference>
<dbReference type="EC" id="2.5.1.47" evidence="8"/>
<dbReference type="InterPro" id="IPR011761">
    <property type="entry name" value="ATP-grasp"/>
</dbReference>
<dbReference type="Gene3D" id="3.40.50.1100">
    <property type="match status" value="2"/>
</dbReference>
<dbReference type="SUPFAM" id="SSF56059">
    <property type="entry name" value="Glutathione synthetase ATP-binding domain-like"/>
    <property type="match status" value="1"/>
</dbReference>
<comment type="cofactor">
    <cofactor evidence="1">
        <name>pyridoxal 5'-phosphate</name>
        <dbReference type="ChEBI" id="CHEBI:597326"/>
    </cofactor>
</comment>
<dbReference type="InterPro" id="IPR052032">
    <property type="entry name" value="ATP-dep_AA_Ligase"/>
</dbReference>
<dbReference type="PROSITE" id="PS50975">
    <property type="entry name" value="ATP_GRASP"/>
    <property type="match status" value="1"/>
</dbReference>
<accession>S5TKB8</accession>
<dbReference type="InterPro" id="IPR041472">
    <property type="entry name" value="BL00235/CARNS1_N"/>
</dbReference>
<dbReference type="PANTHER" id="PTHR43585">
    <property type="entry name" value="FUMIPYRROLE BIOSYNTHESIS PROTEIN C"/>
    <property type="match status" value="1"/>
</dbReference>
<dbReference type="Pfam" id="PF13535">
    <property type="entry name" value="ATP-grasp_4"/>
    <property type="match status" value="1"/>
</dbReference>
<dbReference type="AlphaFoldDB" id="S5TKB8"/>
<dbReference type="Gene3D" id="3.30.470.20">
    <property type="entry name" value="ATP-grasp fold, B domain"/>
    <property type="match status" value="1"/>
</dbReference>
<dbReference type="InterPro" id="IPR036052">
    <property type="entry name" value="TrpB-like_PALP_sf"/>
</dbReference>
<evidence type="ECO:0000256" key="6">
    <source>
        <dbReference type="PROSITE-ProRule" id="PRU00409"/>
    </source>
</evidence>
<reference evidence="8" key="1">
    <citation type="journal article" date="2013" name="Proc. Natl. Acad. Sci. U.S.A.">
        <title>Mapping gene clusters within arrayed metagenomic libraries to expand the structural diversity of biomedically relevant natural products.</title>
        <authorList>
            <person name="Owen J.G."/>
            <person name="Reddy B.V."/>
            <person name="Ternei M.A."/>
            <person name="Charlop-Powers Z."/>
            <person name="Calle P.Y."/>
            <person name="Kim J.H."/>
            <person name="Brady S.F."/>
        </authorList>
    </citation>
    <scope>NUCLEOTIDE SEQUENCE</scope>
</reference>
<dbReference type="InterPro" id="IPR040570">
    <property type="entry name" value="LAL_C2"/>
</dbReference>
<dbReference type="GO" id="GO:0004124">
    <property type="term" value="F:cysteine synthase activity"/>
    <property type="evidence" value="ECO:0007669"/>
    <property type="project" value="UniProtKB-EC"/>
</dbReference>
<dbReference type="Gene3D" id="3.40.50.20">
    <property type="match status" value="1"/>
</dbReference>
<keyword evidence="2" id="KW-0436">Ligase</keyword>
<dbReference type="Pfam" id="PF18130">
    <property type="entry name" value="ATPgrasp_N"/>
    <property type="match status" value="1"/>
</dbReference>
<feature type="domain" description="ATP-grasp" evidence="7">
    <location>
        <begin position="455"/>
        <end position="654"/>
    </location>
</feature>
<sequence length="753" mass="80697">MISENLLDAIGGTPLVRLALPGAPACYAKLEIQNLFAMKDRVARNILLRAKESGALTDGAPIVESSSGTMALGVALVGTLMGHSVHIVTDPRIDRITLAKLESLGCEVHVVPEMDEHGWQGARLKRLAEIMAANPEAFWPRQYENPDNPAAYRTLADELITDLGRIDILVGSVGSGGSLCGTARALRETLPDLRVVGIDCVGSVLFGQPDWPQRLQSGLGNSMHPKNLDHGQIDEVHWLNDREAFEATMALARDQKLFAGNTSGSVYRVMTHLAEHEPSGTRIVGIFPDRGDRYAETVHNKTYWAERGLPGQPLATRPRQVPPGTVVESWAFSRLTEPDAERPVLAFVESNTTGTGMAAIGIARRLGYEPIFLTGKPDRYPGLPETGCRVLRCDTGDPGALAAALDSQVPRRRISAVTTTSEFSLSTAARLAAELGLPAERPEVIDGCRNKAALRHRLDQAGLPQPLWVLVDNVWEVAAAVDKVGLPCVVKPVDESGSTGVVRCDTTEQALDAVEAVLAVRTNVRGMPRARGALIESYVDGLEYSVEMFAVDGDHELVALVRKSVTGEPNFVESRHIVPASVPEEAARRVAAVVRDALRAAGLTRGASHTEVKITESGPVIIEINPRLAGGMIPELIRLASGVDLLEQQVRQACGLPVTLPSGMDSFAGIQFLTTPDTGVLTEVSGVEQAQAVAGVQQVTVTAKPGREVAPPVDAYGRLGYVIATAPNREDLIDVLATASQSIHFTVNPKEER</sequence>
<dbReference type="GO" id="GO:0005524">
    <property type="term" value="F:ATP binding"/>
    <property type="evidence" value="ECO:0007669"/>
    <property type="project" value="UniProtKB-UniRule"/>
</dbReference>
<proteinExistence type="predicted"/>
<evidence type="ECO:0000313" key="8">
    <source>
        <dbReference type="EMBL" id="AGS49340.1"/>
    </source>
</evidence>
<keyword evidence="3 6" id="KW-0547">Nucleotide-binding</keyword>
<dbReference type="SUPFAM" id="SSF53686">
    <property type="entry name" value="Tryptophan synthase beta subunit-like PLP-dependent enzymes"/>
    <property type="match status" value="1"/>
</dbReference>
<dbReference type="PANTHER" id="PTHR43585:SF2">
    <property type="entry name" value="ATP-GRASP ENZYME FSQD"/>
    <property type="match status" value="1"/>
</dbReference>
<organism evidence="8">
    <name type="scientific">uncultured bacterium esnapd2</name>
    <dbReference type="NCBI Taxonomy" id="1366601"/>
    <lineage>
        <taxon>Bacteria</taxon>
        <taxon>environmental samples</taxon>
    </lineage>
</organism>
<evidence type="ECO:0000256" key="4">
    <source>
        <dbReference type="ARBA" id="ARBA00022840"/>
    </source>
</evidence>
<protein>
    <submittedName>
        <fullName evidence="8">Cysteine synthase</fullName>
        <ecNumber evidence="8">2.5.1.47</ecNumber>
    </submittedName>
</protein>
<evidence type="ECO:0000256" key="3">
    <source>
        <dbReference type="ARBA" id="ARBA00022741"/>
    </source>
</evidence>
<evidence type="ECO:0000256" key="2">
    <source>
        <dbReference type="ARBA" id="ARBA00022598"/>
    </source>
</evidence>
<dbReference type="GO" id="GO:0016874">
    <property type="term" value="F:ligase activity"/>
    <property type="evidence" value="ECO:0007669"/>
    <property type="project" value="UniProtKB-KW"/>
</dbReference>
<dbReference type="Pfam" id="PF18603">
    <property type="entry name" value="LAL_C2"/>
    <property type="match status" value="1"/>
</dbReference>
<keyword evidence="5" id="KW-0663">Pyridoxal phosphate</keyword>
<dbReference type="GO" id="GO:0046872">
    <property type="term" value="F:metal ion binding"/>
    <property type="evidence" value="ECO:0007669"/>
    <property type="project" value="InterPro"/>
</dbReference>
<evidence type="ECO:0000256" key="1">
    <source>
        <dbReference type="ARBA" id="ARBA00001933"/>
    </source>
</evidence>
<evidence type="ECO:0000259" key="7">
    <source>
        <dbReference type="PROSITE" id="PS50975"/>
    </source>
</evidence>
<dbReference type="SMART" id="SM01209">
    <property type="entry name" value="GARS_A"/>
    <property type="match status" value="1"/>
</dbReference>
<dbReference type="InterPro" id="IPR001926">
    <property type="entry name" value="TrpB-like_PALP"/>
</dbReference>
<keyword evidence="8" id="KW-0808">Transferase</keyword>
<dbReference type="Pfam" id="PF00291">
    <property type="entry name" value="PALP"/>
    <property type="match status" value="1"/>
</dbReference>
<name>S5TKB8_9BACT</name>